<reference evidence="10" key="1">
    <citation type="journal article" date="2014" name="Front. Microbiol.">
        <title>High frequency of phylogenetically diverse reductive dehalogenase-homologous genes in deep subseafloor sedimentary metagenomes.</title>
        <authorList>
            <person name="Kawai M."/>
            <person name="Futagami T."/>
            <person name="Toyoda A."/>
            <person name="Takaki Y."/>
            <person name="Nishi S."/>
            <person name="Hori S."/>
            <person name="Arai W."/>
            <person name="Tsubouchi T."/>
            <person name="Morono Y."/>
            <person name="Uchiyama I."/>
            <person name="Ito T."/>
            <person name="Fujiyama A."/>
            <person name="Inagaki F."/>
            <person name="Takami H."/>
        </authorList>
    </citation>
    <scope>NUCLEOTIDE SEQUENCE</scope>
    <source>
        <strain evidence="10">Expedition CK06-06</strain>
    </source>
</reference>
<evidence type="ECO:0000256" key="7">
    <source>
        <dbReference type="ARBA" id="ARBA00023146"/>
    </source>
</evidence>
<evidence type="ECO:0000256" key="6">
    <source>
        <dbReference type="ARBA" id="ARBA00022917"/>
    </source>
</evidence>
<dbReference type="InterPro" id="IPR002305">
    <property type="entry name" value="aa-tRNA-synth_Ic"/>
</dbReference>
<evidence type="ECO:0000256" key="9">
    <source>
        <dbReference type="ARBA" id="ARBA00049929"/>
    </source>
</evidence>
<comment type="catalytic activity">
    <reaction evidence="9">
        <text>tRNA(Trp) + L-tryptophan + ATP = L-tryptophyl-tRNA(Trp) + AMP + diphosphate + H(+)</text>
        <dbReference type="Rhea" id="RHEA:24080"/>
        <dbReference type="Rhea" id="RHEA-COMP:9671"/>
        <dbReference type="Rhea" id="RHEA-COMP:9705"/>
        <dbReference type="ChEBI" id="CHEBI:15378"/>
        <dbReference type="ChEBI" id="CHEBI:30616"/>
        <dbReference type="ChEBI" id="CHEBI:33019"/>
        <dbReference type="ChEBI" id="CHEBI:57912"/>
        <dbReference type="ChEBI" id="CHEBI:78442"/>
        <dbReference type="ChEBI" id="CHEBI:78535"/>
        <dbReference type="ChEBI" id="CHEBI:456215"/>
        <dbReference type="EC" id="6.1.1.2"/>
    </reaction>
</comment>
<accession>X1L9C0</accession>
<dbReference type="Gene3D" id="1.10.240.10">
    <property type="entry name" value="Tyrosyl-Transfer RNA Synthetase"/>
    <property type="match status" value="1"/>
</dbReference>
<evidence type="ECO:0000256" key="4">
    <source>
        <dbReference type="ARBA" id="ARBA00022741"/>
    </source>
</evidence>
<evidence type="ECO:0000313" key="10">
    <source>
        <dbReference type="EMBL" id="GAI15927.1"/>
    </source>
</evidence>
<dbReference type="EMBL" id="BARV01009421">
    <property type="protein sequence ID" value="GAI15927.1"/>
    <property type="molecule type" value="Genomic_DNA"/>
</dbReference>
<keyword evidence="5" id="KW-0067">ATP-binding</keyword>
<dbReference type="SUPFAM" id="SSF52374">
    <property type="entry name" value="Nucleotidylyl transferase"/>
    <property type="match status" value="1"/>
</dbReference>
<gene>
    <name evidence="10" type="ORF">S06H3_18586</name>
</gene>
<protein>
    <recommendedName>
        <fullName evidence="2">tryptophan--tRNA ligase</fullName>
        <ecNumber evidence="2">6.1.1.2</ecNumber>
    </recommendedName>
    <alternativeName>
        <fullName evidence="8">Tryptophanyl-tRNA synthetase</fullName>
    </alternativeName>
</protein>
<evidence type="ECO:0000256" key="5">
    <source>
        <dbReference type="ARBA" id="ARBA00022840"/>
    </source>
</evidence>
<keyword evidence="3" id="KW-0436">Ligase</keyword>
<dbReference type="GO" id="GO:0006436">
    <property type="term" value="P:tryptophanyl-tRNA aminoacylation"/>
    <property type="evidence" value="ECO:0007669"/>
    <property type="project" value="TreeGrafter"/>
</dbReference>
<evidence type="ECO:0000256" key="2">
    <source>
        <dbReference type="ARBA" id="ARBA00013161"/>
    </source>
</evidence>
<comment type="similarity">
    <text evidence="1">Belongs to the class-I aminoacyl-tRNA synthetase family.</text>
</comment>
<sequence>AILHSNFLPGITGDKMSTSKPNSAIFLSDDEKTIRKKIGKAFSGGQETIEEHRKKGGNPEVDIACIYLKHLFLSPEEYKSIEKDYKSGKLLSGEVKKLFADKSVEFIKTFQDNLKKVDDKVVDKSILRNE</sequence>
<comment type="caution">
    <text evidence="10">The sequence shown here is derived from an EMBL/GenBank/DDBJ whole genome shotgun (WGS) entry which is preliminary data.</text>
</comment>
<dbReference type="PANTHER" id="PTHR10055:SF1">
    <property type="entry name" value="TRYPTOPHAN--TRNA LIGASE, CYTOPLASMIC"/>
    <property type="match status" value="1"/>
</dbReference>
<dbReference type="PANTHER" id="PTHR10055">
    <property type="entry name" value="TRYPTOPHANYL-TRNA SYNTHETASE"/>
    <property type="match status" value="1"/>
</dbReference>
<keyword evidence="7" id="KW-0030">Aminoacyl-tRNA synthetase</keyword>
<name>X1L9C0_9ZZZZ</name>
<keyword evidence="4" id="KW-0547">Nucleotide-binding</keyword>
<dbReference type="Pfam" id="PF00579">
    <property type="entry name" value="tRNA-synt_1b"/>
    <property type="match status" value="1"/>
</dbReference>
<evidence type="ECO:0000256" key="3">
    <source>
        <dbReference type="ARBA" id="ARBA00022598"/>
    </source>
</evidence>
<proteinExistence type="inferred from homology"/>
<dbReference type="GO" id="GO:0005737">
    <property type="term" value="C:cytoplasm"/>
    <property type="evidence" value="ECO:0007669"/>
    <property type="project" value="TreeGrafter"/>
</dbReference>
<dbReference type="FunFam" id="1.10.240.10:FF:000007">
    <property type="entry name" value="Tryptophan--tRNA ligase"/>
    <property type="match status" value="1"/>
</dbReference>
<evidence type="ECO:0000256" key="8">
    <source>
        <dbReference type="ARBA" id="ARBA00030268"/>
    </source>
</evidence>
<dbReference type="AlphaFoldDB" id="X1L9C0"/>
<keyword evidence="6" id="KW-0648">Protein biosynthesis</keyword>
<dbReference type="EC" id="6.1.1.2" evidence="2"/>
<dbReference type="GO" id="GO:0005524">
    <property type="term" value="F:ATP binding"/>
    <property type="evidence" value="ECO:0007669"/>
    <property type="project" value="UniProtKB-KW"/>
</dbReference>
<dbReference type="GO" id="GO:0004830">
    <property type="term" value="F:tryptophan-tRNA ligase activity"/>
    <property type="evidence" value="ECO:0007669"/>
    <property type="project" value="UniProtKB-EC"/>
</dbReference>
<evidence type="ECO:0000256" key="1">
    <source>
        <dbReference type="ARBA" id="ARBA00005594"/>
    </source>
</evidence>
<organism evidence="10">
    <name type="scientific">marine sediment metagenome</name>
    <dbReference type="NCBI Taxonomy" id="412755"/>
    <lineage>
        <taxon>unclassified sequences</taxon>
        <taxon>metagenomes</taxon>
        <taxon>ecological metagenomes</taxon>
    </lineage>
</organism>
<feature type="non-terminal residue" evidence="10">
    <location>
        <position position="1"/>
    </location>
</feature>